<dbReference type="InterPro" id="IPR013747">
    <property type="entry name" value="ACP_syn_III_C"/>
</dbReference>
<dbReference type="Gene3D" id="3.40.47.10">
    <property type="match status" value="1"/>
</dbReference>
<dbReference type="InterPro" id="IPR013751">
    <property type="entry name" value="ACP_syn_III_N"/>
</dbReference>
<dbReference type="PANTHER" id="PTHR34069:SF2">
    <property type="entry name" value="BETA-KETOACYL-[ACYL-CARRIER-PROTEIN] SYNTHASE III"/>
    <property type="match status" value="1"/>
</dbReference>
<comment type="caution">
    <text evidence="5">The sequence shown here is derived from an EMBL/GenBank/DDBJ whole genome shotgun (WGS) entry which is preliminary data.</text>
</comment>
<dbReference type="NCBIfam" id="NF005308">
    <property type="entry name" value="PRK06840.1"/>
    <property type="match status" value="1"/>
</dbReference>
<evidence type="ECO:0000256" key="2">
    <source>
        <dbReference type="ARBA" id="ARBA00023315"/>
    </source>
</evidence>
<evidence type="ECO:0000259" key="3">
    <source>
        <dbReference type="Pfam" id="PF08541"/>
    </source>
</evidence>
<accession>A0ABW8RB19</accession>
<dbReference type="SUPFAM" id="SSF53901">
    <property type="entry name" value="Thiolase-like"/>
    <property type="match status" value="2"/>
</dbReference>
<reference evidence="5 6" key="1">
    <citation type="submission" date="2024-11" db="EMBL/GenBank/DDBJ databases">
        <authorList>
            <person name="Lucas J.A."/>
        </authorList>
    </citation>
    <scope>NUCLEOTIDE SEQUENCE [LARGE SCALE GENOMIC DNA]</scope>
    <source>
        <strain evidence="5 6">Z 5.4</strain>
    </source>
</reference>
<dbReference type="PANTHER" id="PTHR34069">
    <property type="entry name" value="3-OXOACYL-[ACYL-CARRIER-PROTEIN] SYNTHASE 3"/>
    <property type="match status" value="1"/>
</dbReference>
<protein>
    <submittedName>
        <fullName evidence="5">3-oxoacyl-ACP synthase</fullName>
    </submittedName>
</protein>
<gene>
    <name evidence="5" type="ORF">ACJEBI_00050</name>
</gene>
<dbReference type="RefSeq" id="WP_406578972.1">
    <property type="nucleotide sequence ID" value="NZ_JBJHQH010000001.1"/>
</dbReference>
<dbReference type="InterPro" id="IPR016039">
    <property type="entry name" value="Thiolase-like"/>
</dbReference>
<dbReference type="EMBL" id="JBJHQH010000001">
    <property type="protein sequence ID" value="MFK9089872.1"/>
    <property type="molecule type" value="Genomic_DNA"/>
</dbReference>
<keyword evidence="6" id="KW-1185">Reference proteome</keyword>
<organism evidence="5 6">
    <name type="scientific">Bacillus salipaludis</name>
    <dbReference type="NCBI Taxonomy" id="2547811"/>
    <lineage>
        <taxon>Bacteria</taxon>
        <taxon>Bacillati</taxon>
        <taxon>Bacillota</taxon>
        <taxon>Bacilli</taxon>
        <taxon>Bacillales</taxon>
        <taxon>Bacillaceae</taxon>
        <taxon>Bacillus</taxon>
    </lineage>
</organism>
<keyword evidence="2" id="KW-0012">Acyltransferase</keyword>
<feature type="domain" description="Beta-ketoacyl-[acyl-carrier-protein] synthase III C-terminal" evidence="3">
    <location>
        <begin position="245"/>
        <end position="333"/>
    </location>
</feature>
<name>A0ABW8RB19_9BACI</name>
<sequence>MQIGILSTGMYLPEEFLTGKEIAELAGIPVPVVEEKMGIKKKHIPGSGDHTCEMGIIAAKKAIEKAGIDPLDIDLVIYIGEEHKEYPLWTAGIKLQEEVGALNAWAFDVALRCGTTVMALKVAKSMMMADYKIRTVLLAGGYRNVDFIDYENPRTRFMFNLGAGGGAILLRKGHNENLLLETELITDGSFSEDVVVVAGGTKNPITKEAIEQRLNKLDVLDPEGMKQRLEQKSMDNFLKVIRESLRKSGYSEADLAYLAILHMKKSAHEYVLKELGLSKMQSIYLEDYGHIGQIDQILSLELALKEGKIKDGDVVVLVSAGIGYAWGATTIKWGKGE</sequence>
<proteinExistence type="predicted"/>
<feature type="domain" description="Beta-ketoacyl-[acyl-carrier-protein] synthase III N-terminal" evidence="4">
    <location>
        <begin position="107"/>
        <end position="188"/>
    </location>
</feature>
<dbReference type="Proteomes" id="UP001623041">
    <property type="component" value="Unassembled WGS sequence"/>
</dbReference>
<dbReference type="Pfam" id="PF08545">
    <property type="entry name" value="ACP_syn_III"/>
    <property type="match status" value="1"/>
</dbReference>
<keyword evidence="1" id="KW-0808">Transferase</keyword>
<dbReference type="Pfam" id="PF08541">
    <property type="entry name" value="ACP_syn_III_C"/>
    <property type="match status" value="1"/>
</dbReference>
<evidence type="ECO:0000313" key="5">
    <source>
        <dbReference type="EMBL" id="MFK9089872.1"/>
    </source>
</evidence>
<evidence type="ECO:0000259" key="4">
    <source>
        <dbReference type="Pfam" id="PF08545"/>
    </source>
</evidence>
<evidence type="ECO:0000256" key="1">
    <source>
        <dbReference type="ARBA" id="ARBA00022679"/>
    </source>
</evidence>
<evidence type="ECO:0000313" key="6">
    <source>
        <dbReference type="Proteomes" id="UP001623041"/>
    </source>
</evidence>